<dbReference type="SUPFAM" id="SSF53850">
    <property type="entry name" value="Periplasmic binding protein-like II"/>
    <property type="match status" value="1"/>
</dbReference>
<sequence>MNIQQMQYFAEVCRHENVTKAAASLHMSQSTLSLSMKNLETETGLNLFRHVGRNIQLTADGQALFHEVEKMLKQVKRFEANVKEIAKRHNRLQLAVPSQIATIILPLLLGEFFQQHPEIQLEITEPAGGAALDMVEREEVDLAFVHDAEGRSNLTLRKLSTWPICLCVPRSHPLADKPSVTLAEAAAYPLVLLSRKFILTKRVLAEFDRQKLQPQILHYSPNLSSIWNIVQQGIALSILTGNGILQDSNLIAIPIEGLAQKGFIVTKKGRQIYADERCLIDFVRRKFADAPEHMNCTP</sequence>
<dbReference type="AlphaFoldDB" id="A0A1H3VEX9"/>
<dbReference type="InterPro" id="IPR000847">
    <property type="entry name" value="LysR_HTH_N"/>
</dbReference>
<organism evidence="7 8">
    <name type="scientific">Selenomonas ruminantium</name>
    <dbReference type="NCBI Taxonomy" id="971"/>
    <lineage>
        <taxon>Bacteria</taxon>
        <taxon>Bacillati</taxon>
        <taxon>Bacillota</taxon>
        <taxon>Negativicutes</taxon>
        <taxon>Selenomonadales</taxon>
        <taxon>Selenomonadaceae</taxon>
        <taxon>Selenomonas</taxon>
    </lineage>
</organism>
<dbReference type="CDD" id="cd05466">
    <property type="entry name" value="PBP2_LTTR_substrate"/>
    <property type="match status" value="1"/>
</dbReference>
<keyword evidence="3 7" id="KW-0238">DNA-binding</keyword>
<dbReference type="Pfam" id="PF00126">
    <property type="entry name" value="HTH_1"/>
    <property type="match status" value="1"/>
</dbReference>
<proteinExistence type="inferred from homology"/>
<accession>A0A1H3VEX9</accession>
<dbReference type="Gene3D" id="3.40.190.290">
    <property type="match status" value="1"/>
</dbReference>
<dbReference type="InterPro" id="IPR036390">
    <property type="entry name" value="WH_DNA-bd_sf"/>
</dbReference>
<dbReference type="PANTHER" id="PTHR30419">
    <property type="entry name" value="HTH-TYPE TRANSCRIPTIONAL REGULATOR YBHD"/>
    <property type="match status" value="1"/>
</dbReference>
<dbReference type="EMBL" id="FNQG01000002">
    <property type="protein sequence ID" value="SDZ73333.1"/>
    <property type="molecule type" value="Genomic_DNA"/>
</dbReference>
<dbReference type="Proteomes" id="UP000183469">
    <property type="component" value="Unassembled WGS sequence"/>
</dbReference>
<keyword evidence="2" id="KW-0805">Transcription regulation</keyword>
<evidence type="ECO:0000256" key="1">
    <source>
        <dbReference type="ARBA" id="ARBA00009437"/>
    </source>
</evidence>
<keyword evidence="5" id="KW-0175">Coiled coil</keyword>
<gene>
    <name evidence="7" type="ORF">SAMN05660648_00147</name>
</gene>
<dbReference type="RefSeq" id="WP_074670218.1">
    <property type="nucleotide sequence ID" value="NZ_FNQG01000002.1"/>
</dbReference>
<dbReference type="InterPro" id="IPR050950">
    <property type="entry name" value="HTH-type_LysR_regulators"/>
</dbReference>
<dbReference type="PROSITE" id="PS50931">
    <property type="entry name" value="HTH_LYSR"/>
    <property type="match status" value="1"/>
</dbReference>
<evidence type="ECO:0000256" key="5">
    <source>
        <dbReference type="SAM" id="Coils"/>
    </source>
</evidence>
<dbReference type="SUPFAM" id="SSF46785">
    <property type="entry name" value="Winged helix' DNA-binding domain"/>
    <property type="match status" value="1"/>
</dbReference>
<evidence type="ECO:0000313" key="8">
    <source>
        <dbReference type="Proteomes" id="UP000183469"/>
    </source>
</evidence>
<comment type="similarity">
    <text evidence="1">Belongs to the LysR transcriptional regulatory family.</text>
</comment>
<evidence type="ECO:0000313" key="7">
    <source>
        <dbReference type="EMBL" id="SDZ73333.1"/>
    </source>
</evidence>
<dbReference type="OrthoDB" id="1624015at2"/>
<dbReference type="GO" id="GO:0003677">
    <property type="term" value="F:DNA binding"/>
    <property type="evidence" value="ECO:0007669"/>
    <property type="project" value="UniProtKB-KW"/>
</dbReference>
<dbReference type="PANTHER" id="PTHR30419:SF8">
    <property type="entry name" value="NITROGEN ASSIMILATION TRANSCRIPTIONAL ACTIVATOR-RELATED"/>
    <property type="match status" value="1"/>
</dbReference>
<dbReference type="Gene3D" id="1.10.10.10">
    <property type="entry name" value="Winged helix-like DNA-binding domain superfamily/Winged helix DNA-binding domain"/>
    <property type="match status" value="1"/>
</dbReference>
<keyword evidence="4" id="KW-0804">Transcription</keyword>
<dbReference type="InterPro" id="IPR036388">
    <property type="entry name" value="WH-like_DNA-bd_sf"/>
</dbReference>
<evidence type="ECO:0000259" key="6">
    <source>
        <dbReference type="PROSITE" id="PS50931"/>
    </source>
</evidence>
<reference evidence="7 8" key="1">
    <citation type="submission" date="2016-10" db="EMBL/GenBank/DDBJ databases">
        <authorList>
            <person name="de Groot N.N."/>
        </authorList>
    </citation>
    <scope>NUCLEOTIDE SEQUENCE [LARGE SCALE GENOMIC DNA]</scope>
    <source>
        <strain evidence="7 8">DSM 2872</strain>
    </source>
</reference>
<evidence type="ECO:0000256" key="3">
    <source>
        <dbReference type="ARBA" id="ARBA00023125"/>
    </source>
</evidence>
<dbReference type="Pfam" id="PF03466">
    <property type="entry name" value="LysR_substrate"/>
    <property type="match status" value="1"/>
</dbReference>
<dbReference type="InterPro" id="IPR005119">
    <property type="entry name" value="LysR_subst-bd"/>
</dbReference>
<dbReference type="PRINTS" id="PR00039">
    <property type="entry name" value="HTHLYSR"/>
</dbReference>
<name>A0A1H3VEX9_SELRU</name>
<feature type="coiled-coil region" evidence="5">
    <location>
        <begin position="68"/>
        <end position="95"/>
    </location>
</feature>
<evidence type="ECO:0000256" key="2">
    <source>
        <dbReference type="ARBA" id="ARBA00023015"/>
    </source>
</evidence>
<dbReference type="GO" id="GO:0003700">
    <property type="term" value="F:DNA-binding transcription factor activity"/>
    <property type="evidence" value="ECO:0007669"/>
    <property type="project" value="InterPro"/>
</dbReference>
<dbReference type="FunFam" id="1.10.10.10:FF:000001">
    <property type="entry name" value="LysR family transcriptional regulator"/>
    <property type="match status" value="1"/>
</dbReference>
<protein>
    <submittedName>
        <fullName evidence="7">DNA-binding transcriptional regulator, LysR family</fullName>
    </submittedName>
</protein>
<evidence type="ECO:0000256" key="4">
    <source>
        <dbReference type="ARBA" id="ARBA00023163"/>
    </source>
</evidence>
<dbReference type="GO" id="GO:0005829">
    <property type="term" value="C:cytosol"/>
    <property type="evidence" value="ECO:0007669"/>
    <property type="project" value="TreeGrafter"/>
</dbReference>
<feature type="domain" description="HTH lysR-type" evidence="6">
    <location>
        <begin position="1"/>
        <end position="58"/>
    </location>
</feature>